<dbReference type="EMBL" id="CAJPEV010000015">
    <property type="protein sequence ID" value="CAG0878835.1"/>
    <property type="molecule type" value="Genomic_DNA"/>
</dbReference>
<gene>
    <name evidence="6" type="ORF">DSTB1V02_LOCUS256</name>
</gene>
<dbReference type="AlphaFoldDB" id="A0A7R9A243"/>
<evidence type="ECO:0000256" key="2">
    <source>
        <dbReference type="ARBA" id="ARBA00023015"/>
    </source>
</evidence>
<evidence type="ECO:0000256" key="4">
    <source>
        <dbReference type="ARBA" id="ARBA00023242"/>
    </source>
</evidence>
<feature type="compositionally biased region" description="Low complexity" evidence="5">
    <location>
        <begin position="62"/>
        <end position="71"/>
    </location>
</feature>
<dbReference type="GO" id="GO:0005634">
    <property type="term" value="C:nucleus"/>
    <property type="evidence" value="ECO:0007669"/>
    <property type="project" value="UniProtKB-SubCell"/>
</dbReference>
<comment type="subcellular location">
    <subcellularLocation>
        <location evidence="1">Nucleus</location>
    </subcellularLocation>
</comment>
<keyword evidence="3" id="KW-0804">Transcription</keyword>
<dbReference type="InterPro" id="IPR011520">
    <property type="entry name" value="Vg_fam"/>
</dbReference>
<dbReference type="PANTHER" id="PTHR15950">
    <property type="entry name" value="TRANSCRIPTION COFACTOR VESTIGIAL-LIKE PROTEIN"/>
    <property type="match status" value="1"/>
</dbReference>
<reference evidence="6" key="1">
    <citation type="submission" date="2020-11" db="EMBL/GenBank/DDBJ databases">
        <authorList>
            <person name="Tran Van P."/>
        </authorList>
    </citation>
    <scope>NUCLEOTIDE SEQUENCE</scope>
</reference>
<dbReference type="Proteomes" id="UP000677054">
    <property type="component" value="Unassembled WGS sequence"/>
</dbReference>
<evidence type="ECO:0008006" key="8">
    <source>
        <dbReference type="Google" id="ProtNLM"/>
    </source>
</evidence>
<dbReference type="Pfam" id="PF07545">
    <property type="entry name" value="Vg_Tdu"/>
    <property type="match status" value="1"/>
</dbReference>
<dbReference type="PANTHER" id="PTHR15950:SF23">
    <property type="entry name" value="SI:CH73-52F15.5-RELATED"/>
    <property type="match status" value="1"/>
</dbReference>
<dbReference type="GO" id="GO:0006355">
    <property type="term" value="P:regulation of DNA-templated transcription"/>
    <property type="evidence" value="ECO:0007669"/>
    <property type="project" value="InterPro"/>
</dbReference>
<feature type="compositionally biased region" description="Polar residues" evidence="5">
    <location>
        <begin position="19"/>
        <end position="28"/>
    </location>
</feature>
<organism evidence="6">
    <name type="scientific">Darwinula stevensoni</name>
    <dbReference type="NCBI Taxonomy" id="69355"/>
    <lineage>
        <taxon>Eukaryota</taxon>
        <taxon>Metazoa</taxon>
        <taxon>Ecdysozoa</taxon>
        <taxon>Arthropoda</taxon>
        <taxon>Crustacea</taxon>
        <taxon>Oligostraca</taxon>
        <taxon>Ostracoda</taxon>
        <taxon>Podocopa</taxon>
        <taxon>Podocopida</taxon>
        <taxon>Darwinulocopina</taxon>
        <taxon>Darwinuloidea</taxon>
        <taxon>Darwinulidae</taxon>
        <taxon>Darwinula</taxon>
    </lineage>
</organism>
<evidence type="ECO:0000313" key="7">
    <source>
        <dbReference type="Proteomes" id="UP000677054"/>
    </source>
</evidence>
<protein>
    <recommendedName>
        <fullName evidence="8">Vestigial</fullName>
    </recommendedName>
</protein>
<evidence type="ECO:0000256" key="3">
    <source>
        <dbReference type="ARBA" id="ARBA00023163"/>
    </source>
</evidence>
<keyword evidence="4" id="KW-0539">Nucleus</keyword>
<name>A0A7R9A243_9CRUS</name>
<keyword evidence="2" id="KW-0805">Transcription regulation</keyword>
<accession>A0A7R9A243</accession>
<feature type="compositionally biased region" description="Polar residues" evidence="5">
    <location>
        <begin position="45"/>
        <end position="59"/>
    </location>
</feature>
<evidence type="ECO:0000256" key="1">
    <source>
        <dbReference type="ARBA" id="ARBA00004123"/>
    </source>
</evidence>
<proteinExistence type="predicted"/>
<keyword evidence="7" id="KW-1185">Reference proteome</keyword>
<evidence type="ECO:0000313" key="6">
    <source>
        <dbReference type="EMBL" id="CAD7240227.1"/>
    </source>
</evidence>
<dbReference type="OrthoDB" id="10069705at2759"/>
<feature type="region of interest" description="Disordered" evidence="5">
    <location>
        <begin position="16"/>
        <end position="87"/>
    </location>
</feature>
<evidence type="ECO:0000256" key="5">
    <source>
        <dbReference type="SAM" id="MobiDB-lite"/>
    </source>
</evidence>
<dbReference type="EMBL" id="LR899532">
    <property type="protein sequence ID" value="CAD7240227.1"/>
    <property type="molecule type" value="Genomic_DNA"/>
</dbReference>
<sequence>MSCDVMYAPLHSAYFPSPYQRSPIANATPSPPCQEQKYKLQQQQGRSPTTCSDSDSNPCRPSPASFPSGFPSSPPTEEPADEELQRGKTTYVNGKCIIYTYYRGDIQNVVDQHFTKALNLRRACPVNAKDEPGKGREMSSHQFPDYRVYPEYVRIRRDPKCMPR</sequence>